<sequence length="139" mass="16408">MSFMLINPDYPDVLDFVEKLSKDGLKLTLCERSCKFLKQKNEKDDYIIQFPRSTISDLLDATMEGKFKLYCTIYHIDMEFGWYYFTCAKCKGTCFLVPKKENEVVSKTKKQLFECKNCNQDVSKVFCRFSEKHIKRGMV</sequence>
<dbReference type="Proteomes" id="UP000694864">
    <property type="component" value="Chromosome 7"/>
</dbReference>
<dbReference type="InterPro" id="IPR012340">
    <property type="entry name" value="NA-bd_OB-fold"/>
</dbReference>
<evidence type="ECO:0000313" key="1">
    <source>
        <dbReference type="Proteomes" id="UP000694864"/>
    </source>
</evidence>
<dbReference type="GeneID" id="104700258"/>
<protein>
    <submittedName>
        <fullName evidence="2">Uncharacterized protein LOC104700258</fullName>
    </submittedName>
</protein>
<evidence type="ECO:0000313" key="2">
    <source>
        <dbReference type="RefSeq" id="XP_010414046.1"/>
    </source>
</evidence>
<keyword evidence="1" id="KW-1185">Reference proteome</keyword>
<reference evidence="1" key="1">
    <citation type="journal article" date="2014" name="Nat. Commun.">
        <title>The emerging biofuel crop Camelina sativa retains a highly undifferentiated hexaploid genome structure.</title>
        <authorList>
            <person name="Kagale S."/>
            <person name="Koh C."/>
            <person name="Nixon J."/>
            <person name="Bollina V."/>
            <person name="Clarke W.E."/>
            <person name="Tuteja R."/>
            <person name="Spillane C."/>
            <person name="Robinson S.J."/>
            <person name="Links M.G."/>
            <person name="Clarke C."/>
            <person name="Higgins E.E."/>
            <person name="Huebert T."/>
            <person name="Sharpe A.G."/>
            <person name="Parkin I.A."/>
        </authorList>
    </citation>
    <scope>NUCLEOTIDE SEQUENCE [LARGE SCALE GENOMIC DNA]</scope>
    <source>
        <strain evidence="1">cv. DH55</strain>
    </source>
</reference>
<dbReference type="Gene3D" id="2.40.50.140">
    <property type="entry name" value="Nucleic acid-binding proteins"/>
    <property type="match status" value="1"/>
</dbReference>
<dbReference type="SUPFAM" id="SSF50249">
    <property type="entry name" value="Nucleic acid-binding proteins"/>
    <property type="match status" value="1"/>
</dbReference>
<accession>A0ABM0SP20</accession>
<name>A0ABM0SP20_CAMSA</name>
<proteinExistence type="predicted"/>
<dbReference type="RefSeq" id="XP_010414046.1">
    <property type="nucleotide sequence ID" value="XM_010415744.2"/>
</dbReference>
<reference evidence="2" key="2">
    <citation type="submission" date="2025-08" db="UniProtKB">
        <authorList>
            <consortium name="RefSeq"/>
        </authorList>
    </citation>
    <scope>IDENTIFICATION</scope>
    <source>
        <tissue evidence="2">Leaf</tissue>
    </source>
</reference>
<gene>
    <name evidence="2" type="primary">LOC104700258</name>
</gene>
<organism evidence="1 2">
    <name type="scientific">Camelina sativa</name>
    <name type="common">False flax</name>
    <name type="synonym">Myagrum sativum</name>
    <dbReference type="NCBI Taxonomy" id="90675"/>
    <lineage>
        <taxon>Eukaryota</taxon>
        <taxon>Viridiplantae</taxon>
        <taxon>Streptophyta</taxon>
        <taxon>Embryophyta</taxon>
        <taxon>Tracheophyta</taxon>
        <taxon>Spermatophyta</taxon>
        <taxon>Magnoliopsida</taxon>
        <taxon>eudicotyledons</taxon>
        <taxon>Gunneridae</taxon>
        <taxon>Pentapetalae</taxon>
        <taxon>rosids</taxon>
        <taxon>malvids</taxon>
        <taxon>Brassicales</taxon>
        <taxon>Brassicaceae</taxon>
        <taxon>Camelineae</taxon>
        <taxon>Camelina</taxon>
    </lineage>
</organism>